<dbReference type="GO" id="GO:0016853">
    <property type="term" value="F:isomerase activity"/>
    <property type="evidence" value="ECO:0007669"/>
    <property type="project" value="UniProtKB-KW"/>
</dbReference>
<evidence type="ECO:0000313" key="3">
    <source>
        <dbReference type="EMBL" id="MBL1119589.1"/>
    </source>
</evidence>
<dbReference type="InterPro" id="IPR051812">
    <property type="entry name" value="SPI_LacAB/RpiB"/>
</dbReference>
<dbReference type="InterPro" id="IPR036569">
    <property type="entry name" value="RpiB_LacA_LacB_sf"/>
</dbReference>
<evidence type="ECO:0000256" key="1">
    <source>
        <dbReference type="ARBA" id="ARBA00008754"/>
    </source>
</evidence>
<dbReference type="EMBL" id="JAERRG010000033">
    <property type="protein sequence ID" value="MBL1119589.1"/>
    <property type="molecule type" value="Genomic_DNA"/>
</dbReference>
<organism evidence="3 4">
    <name type="scientific">Streptomyces endocoffeicus</name>
    <dbReference type="NCBI Taxonomy" id="2898945"/>
    <lineage>
        <taxon>Bacteria</taxon>
        <taxon>Bacillati</taxon>
        <taxon>Actinomycetota</taxon>
        <taxon>Actinomycetes</taxon>
        <taxon>Kitasatosporales</taxon>
        <taxon>Streptomycetaceae</taxon>
        <taxon>Streptomyces</taxon>
    </lineage>
</organism>
<protein>
    <submittedName>
        <fullName evidence="3">RpiB/LacA/LacB family sugar-phosphate isomerase</fullName>
    </submittedName>
</protein>
<evidence type="ECO:0000313" key="4">
    <source>
        <dbReference type="Proteomes" id="UP000621510"/>
    </source>
</evidence>
<dbReference type="PANTHER" id="PTHR43732:SF1">
    <property type="entry name" value="RIBOSE 5-PHOSPHATE ISOMERASE"/>
    <property type="match status" value="1"/>
</dbReference>
<dbReference type="NCBIfam" id="TIGR00689">
    <property type="entry name" value="rpiB_lacA_lacB"/>
    <property type="match status" value="1"/>
</dbReference>
<evidence type="ECO:0000256" key="2">
    <source>
        <dbReference type="ARBA" id="ARBA00023235"/>
    </source>
</evidence>
<dbReference type="Pfam" id="PF02502">
    <property type="entry name" value="LacAB_rpiB"/>
    <property type="match status" value="1"/>
</dbReference>
<dbReference type="Gene3D" id="3.40.1400.10">
    <property type="entry name" value="Sugar-phosphate isomerase, RpiB/LacA/LacB"/>
    <property type="match status" value="1"/>
</dbReference>
<dbReference type="PIRSF" id="PIRSF005384">
    <property type="entry name" value="RpiB_LacA_B"/>
    <property type="match status" value="1"/>
</dbReference>
<keyword evidence="4" id="KW-1185">Reference proteome</keyword>
<comment type="similarity">
    <text evidence="1">Belongs to the LacAB/RpiB family.</text>
</comment>
<name>A0ABS1Q5I0_9ACTN</name>
<dbReference type="Proteomes" id="UP000621510">
    <property type="component" value="Unassembled WGS sequence"/>
</dbReference>
<accession>A0ABS1Q5I0</accession>
<reference evidence="3 4" key="1">
    <citation type="submission" date="2021-01" db="EMBL/GenBank/DDBJ databases">
        <title>WGS of actinomycetes isolated from Thailand.</title>
        <authorList>
            <person name="Thawai C."/>
        </authorList>
    </citation>
    <scope>NUCLEOTIDE SEQUENCE [LARGE SCALE GENOMIC DNA]</scope>
    <source>
        <strain evidence="3 4">CA3R110</strain>
    </source>
</reference>
<keyword evidence="2 3" id="KW-0413">Isomerase</keyword>
<dbReference type="PANTHER" id="PTHR43732">
    <property type="entry name" value="RIBOSE 5-PHOSPHATE ISOMERASE-RELATED"/>
    <property type="match status" value="1"/>
</dbReference>
<proteinExistence type="inferred from homology"/>
<dbReference type="InterPro" id="IPR003500">
    <property type="entry name" value="RpiB_LacA_LacB"/>
</dbReference>
<sequence>MPPRLRVAIGADRAGQQYMSVLRDDLRQNARVASVINTSSDHPDAVTYPVIACEAARLVVEGIVDRALLVCHTGLGMAIAANKVPGIRAVTAHDSLSVRASVESNNAQVLALGQGVIGLAAARRLAAEWLTYRFEATPTTAAKVDAITAYENRPRRHLL</sequence>
<comment type="caution">
    <text evidence="3">The sequence shown here is derived from an EMBL/GenBank/DDBJ whole genome shotgun (WGS) entry which is preliminary data.</text>
</comment>
<gene>
    <name evidence="3" type="ORF">JK364_45735</name>
</gene>
<dbReference type="SUPFAM" id="SSF89623">
    <property type="entry name" value="Ribose/Galactose isomerase RpiB/AlsB"/>
    <property type="match status" value="1"/>
</dbReference>